<sequence length="122" mass="13164">MNASQQPPTLSYAYPPGMVLGPQGSSSSCSCFPLSRWARSQNVSQCSGASLLLSTLSGPSAVTTNPRCESRLQQSLQKPCPLPLELDCFQSPGTTDLDEPFPRRLRPAVTTVRAHWNDGVSR</sequence>
<dbReference type="AlphaFoldDB" id="A0A5N7BZJ8"/>
<dbReference type="EMBL" id="ML735296">
    <property type="protein sequence ID" value="KAE8387256.1"/>
    <property type="molecule type" value="Genomic_DNA"/>
</dbReference>
<protein>
    <submittedName>
        <fullName evidence="1">Uncharacterized protein</fullName>
    </submittedName>
</protein>
<proteinExistence type="predicted"/>
<dbReference type="Proteomes" id="UP000326877">
    <property type="component" value="Unassembled WGS sequence"/>
</dbReference>
<accession>A0A5N7BZJ8</accession>
<organism evidence="1">
    <name type="scientific">Petromyces alliaceus</name>
    <name type="common">Aspergillus alliaceus</name>
    <dbReference type="NCBI Taxonomy" id="209559"/>
    <lineage>
        <taxon>Eukaryota</taxon>
        <taxon>Fungi</taxon>
        <taxon>Dikarya</taxon>
        <taxon>Ascomycota</taxon>
        <taxon>Pezizomycotina</taxon>
        <taxon>Eurotiomycetes</taxon>
        <taxon>Eurotiomycetidae</taxon>
        <taxon>Eurotiales</taxon>
        <taxon>Aspergillaceae</taxon>
        <taxon>Aspergillus</taxon>
        <taxon>Aspergillus subgen. Circumdati</taxon>
    </lineage>
</organism>
<name>A0A5N7BZJ8_PETAA</name>
<evidence type="ECO:0000313" key="1">
    <source>
        <dbReference type="EMBL" id="KAE8387256.1"/>
    </source>
</evidence>
<reference evidence="1" key="1">
    <citation type="submission" date="2019-04" db="EMBL/GenBank/DDBJ databases">
        <title>Friends and foes A comparative genomics studyof 23 Aspergillus species from section Flavi.</title>
        <authorList>
            <consortium name="DOE Joint Genome Institute"/>
            <person name="Kjaerbolling I."/>
            <person name="Vesth T."/>
            <person name="Frisvad J.C."/>
            <person name="Nybo J.L."/>
            <person name="Theobald S."/>
            <person name="Kildgaard S."/>
            <person name="Isbrandt T."/>
            <person name="Kuo A."/>
            <person name="Sato A."/>
            <person name="Lyhne E.K."/>
            <person name="Kogle M.E."/>
            <person name="Wiebenga A."/>
            <person name="Kun R.S."/>
            <person name="Lubbers R.J."/>
            <person name="Makela M.R."/>
            <person name="Barry K."/>
            <person name="Chovatia M."/>
            <person name="Clum A."/>
            <person name="Daum C."/>
            <person name="Haridas S."/>
            <person name="He G."/>
            <person name="LaButti K."/>
            <person name="Lipzen A."/>
            <person name="Mondo S."/>
            <person name="Riley R."/>
            <person name="Salamov A."/>
            <person name="Simmons B.A."/>
            <person name="Magnuson J.K."/>
            <person name="Henrissat B."/>
            <person name="Mortensen U.H."/>
            <person name="Larsen T.O."/>
            <person name="Devries R.P."/>
            <person name="Grigoriev I.V."/>
            <person name="Machida M."/>
            <person name="Baker S.E."/>
            <person name="Andersen M.R."/>
        </authorList>
    </citation>
    <scope>NUCLEOTIDE SEQUENCE [LARGE SCALE GENOMIC DNA]</scope>
    <source>
        <strain evidence="1">IBT 14317</strain>
    </source>
</reference>
<gene>
    <name evidence="1" type="ORF">BDV23DRAFT_129874</name>
</gene>